<dbReference type="EMBL" id="AGSN01000255">
    <property type="protein sequence ID" value="EHH02533.1"/>
    <property type="molecule type" value="Genomic_DNA"/>
</dbReference>
<gene>
    <name evidence="1" type="ORF">MEA186_34714</name>
</gene>
<keyword evidence="2" id="KW-1185">Reference proteome</keyword>
<feature type="non-terminal residue" evidence="1">
    <location>
        <position position="35"/>
    </location>
</feature>
<sequence>MKFGTEIVLLCFFTFLALVAAGFGVDEPFRQHMWV</sequence>
<proteinExistence type="predicted"/>
<name>G6YLQ5_9HYPH</name>
<organism evidence="1 2">
    <name type="scientific">Mesorhizobium amorphae CCNWGS0123</name>
    <dbReference type="NCBI Taxonomy" id="1082933"/>
    <lineage>
        <taxon>Bacteria</taxon>
        <taxon>Pseudomonadati</taxon>
        <taxon>Pseudomonadota</taxon>
        <taxon>Alphaproteobacteria</taxon>
        <taxon>Hyphomicrobiales</taxon>
        <taxon>Phyllobacteriaceae</taxon>
        <taxon>Mesorhizobium</taxon>
    </lineage>
</organism>
<evidence type="ECO:0000313" key="2">
    <source>
        <dbReference type="Proteomes" id="UP000002949"/>
    </source>
</evidence>
<accession>G6YLQ5</accession>
<reference evidence="1 2" key="1">
    <citation type="journal article" date="2012" name="J. Bacteriol.">
        <title>Draft Genome Sequence of Plant Growth-Promoting Rhizobium Mesorhizobium amorphae, Isolated from Zinc-Lead Mine Tailings.</title>
        <authorList>
            <person name="Hao X."/>
            <person name="Lin Y."/>
            <person name="Johnstone L."/>
            <person name="Baltrus D.A."/>
            <person name="Miller S.J."/>
            <person name="Wei G."/>
            <person name="Rensing C."/>
        </authorList>
    </citation>
    <scope>NUCLEOTIDE SEQUENCE [LARGE SCALE GENOMIC DNA]</scope>
    <source>
        <strain evidence="1 2">CCNWGS0123</strain>
    </source>
</reference>
<protein>
    <submittedName>
        <fullName evidence="1">Cytochrome c oxidase, cbb3-type subunit I</fullName>
    </submittedName>
</protein>
<evidence type="ECO:0000313" key="1">
    <source>
        <dbReference type="EMBL" id="EHH02533.1"/>
    </source>
</evidence>
<dbReference type="AlphaFoldDB" id="G6YLQ5"/>
<dbReference type="Proteomes" id="UP000002949">
    <property type="component" value="Unassembled WGS sequence"/>
</dbReference>